<keyword evidence="2" id="KW-1185">Reference proteome</keyword>
<dbReference type="RefSeq" id="WP_135066029.1">
    <property type="nucleotide sequence ID" value="NZ_CP038266.1"/>
</dbReference>
<evidence type="ECO:0000313" key="2">
    <source>
        <dbReference type="Proteomes" id="UP000295748"/>
    </source>
</evidence>
<accession>A0ABX5STV5</accession>
<organism evidence="1 2">
    <name type="scientific">Microbacterium wangchenii</name>
    <dbReference type="NCBI Taxonomy" id="2541726"/>
    <lineage>
        <taxon>Bacteria</taxon>
        <taxon>Bacillati</taxon>
        <taxon>Actinomycetota</taxon>
        <taxon>Actinomycetes</taxon>
        <taxon>Micrococcales</taxon>
        <taxon>Microbacteriaceae</taxon>
        <taxon>Microbacterium</taxon>
    </lineage>
</organism>
<dbReference type="EMBL" id="CP038266">
    <property type="protein sequence ID" value="QBR88675.1"/>
    <property type="molecule type" value="Genomic_DNA"/>
</dbReference>
<dbReference type="Proteomes" id="UP000295748">
    <property type="component" value="Chromosome"/>
</dbReference>
<gene>
    <name evidence="1" type="ORF">E4K62_08225</name>
</gene>
<name>A0ABX5STV5_9MICO</name>
<protein>
    <submittedName>
        <fullName evidence="1">Uncharacterized protein</fullName>
    </submittedName>
</protein>
<proteinExistence type="predicted"/>
<reference evidence="1 2" key="1">
    <citation type="submission" date="2019-03" db="EMBL/GenBank/DDBJ databases">
        <authorList>
            <person name="Dong K."/>
        </authorList>
    </citation>
    <scope>NUCLEOTIDE SEQUENCE [LARGE SCALE GENOMIC DNA]</scope>
    <source>
        <strain evidence="2">dk512</strain>
    </source>
</reference>
<evidence type="ECO:0000313" key="1">
    <source>
        <dbReference type="EMBL" id="QBR88675.1"/>
    </source>
</evidence>
<sequence>MDAKAIVSGIDLEALDTTGAEAELRADYAQATDINDNPFPITVSDDELKQHAVNKILAETLWAGLEERGHKMWPGHEVSLAGQTTNCS</sequence>